<evidence type="ECO:0000256" key="5">
    <source>
        <dbReference type="ARBA" id="ARBA00011738"/>
    </source>
</evidence>
<evidence type="ECO:0000256" key="1">
    <source>
        <dbReference type="ARBA" id="ARBA00005021"/>
    </source>
</evidence>
<sequence>MKKYNVCVLGATGMVGKEMMKVLEEQNFPVGKFLPLASSRTAGSKVTFKGQDYEVIEATPEVFEGMDIGLFSAGASISKVLAPEAAKRNCVVIDNTSHFRMDPEVPLVVPEVNPQALKRHKGIIANPNCSTAQMVLPLKPIYDAVGIERLVISTYQAVSGWGKEAIAEMYDQVKTLMADPKAKVEAKYIFKQIAFNVVPQIDQFTDNGYTKEEMKMVNETKKIFEDDSINVTATCVRVPVAVGHSEVVNIKTKKKISVEEVRKLIAAFPTCKVLDNPSKGEYPTPLECAGLNDTYVGRIREDISQKNGIEMWIVSDNLRRGAALNAVLIAERMIADKLI</sequence>
<comment type="similarity">
    <text evidence="4 15">Belongs to the aspartate-semialdehyde dehydrogenase family.</text>
</comment>
<dbReference type="InterPro" id="IPR012280">
    <property type="entry name" value="Semialdhyde_DH_dimer_dom"/>
</dbReference>
<feature type="active site" description="Acyl-thioester intermediate" evidence="15 16">
    <location>
        <position position="129"/>
    </location>
</feature>
<dbReference type="UniPathway" id="UPA00050">
    <property type="reaction ID" value="UER00463"/>
</dbReference>
<name>A0A1F4TPH4_UNCSA</name>
<evidence type="ECO:0000256" key="4">
    <source>
        <dbReference type="ARBA" id="ARBA00010584"/>
    </source>
</evidence>
<dbReference type="SUPFAM" id="SSF55347">
    <property type="entry name" value="Glyceraldehyde-3-phosphate dehydrogenase-like, C-terminal domain"/>
    <property type="match status" value="1"/>
</dbReference>
<dbReference type="EC" id="1.2.1.11" evidence="6 15"/>
<dbReference type="InterPro" id="IPR012080">
    <property type="entry name" value="Asp_semialdehyde_DH"/>
</dbReference>
<evidence type="ECO:0000256" key="13">
    <source>
        <dbReference type="ARBA" id="ARBA00023167"/>
    </source>
</evidence>
<dbReference type="CDD" id="cd02316">
    <property type="entry name" value="VcASADH2_like_N"/>
    <property type="match status" value="1"/>
</dbReference>
<evidence type="ECO:0000256" key="6">
    <source>
        <dbReference type="ARBA" id="ARBA00013120"/>
    </source>
</evidence>
<dbReference type="InterPro" id="IPR036291">
    <property type="entry name" value="NAD(P)-bd_dom_sf"/>
</dbReference>
<feature type="binding site" evidence="15">
    <location>
        <position position="156"/>
    </location>
    <ligand>
        <name>substrate</name>
    </ligand>
</feature>
<proteinExistence type="inferred from homology"/>
<dbReference type="GO" id="GO:0009089">
    <property type="term" value="P:lysine biosynthetic process via diaminopimelate"/>
    <property type="evidence" value="ECO:0007669"/>
    <property type="project" value="UniProtKB-UniRule"/>
</dbReference>
<dbReference type="InterPro" id="IPR000534">
    <property type="entry name" value="Semialdehyde_DH_NAD-bd"/>
</dbReference>
<keyword evidence="7 15" id="KW-0028">Amino-acid biosynthesis</keyword>
<dbReference type="Proteomes" id="UP000177309">
    <property type="component" value="Unassembled WGS sequence"/>
</dbReference>
<feature type="domain" description="Semialdehyde dehydrogenase NAD-binding" evidence="17">
    <location>
        <begin position="5"/>
        <end position="120"/>
    </location>
</feature>
<dbReference type="GO" id="GO:0019877">
    <property type="term" value="P:diaminopimelate biosynthetic process"/>
    <property type="evidence" value="ECO:0007669"/>
    <property type="project" value="UniProtKB-UniRule"/>
</dbReference>
<evidence type="ECO:0000256" key="2">
    <source>
        <dbReference type="ARBA" id="ARBA00005076"/>
    </source>
</evidence>
<evidence type="ECO:0000256" key="12">
    <source>
        <dbReference type="ARBA" id="ARBA00023154"/>
    </source>
</evidence>
<dbReference type="GO" id="GO:0071266">
    <property type="term" value="P:'de novo' L-methionine biosynthetic process"/>
    <property type="evidence" value="ECO:0007669"/>
    <property type="project" value="UniProtKB-UniRule"/>
</dbReference>
<dbReference type="NCBIfam" id="TIGR01296">
    <property type="entry name" value="asd_B"/>
    <property type="match status" value="1"/>
</dbReference>
<dbReference type="GO" id="GO:0046983">
    <property type="term" value="F:protein dimerization activity"/>
    <property type="evidence" value="ECO:0007669"/>
    <property type="project" value="InterPro"/>
</dbReference>
<gene>
    <name evidence="15" type="primary">asd</name>
    <name evidence="18" type="ORF">A2462_04695</name>
</gene>
<feature type="binding site" evidence="15">
    <location>
        <begin position="159"/>
        <end position="160"/>
    </location>
    <ligand>
        <name>NADP(+)</name>
        <dbReference type="ChEBI" id="CHEBI:58349"/>
    </ligand>
</feature>
<keyword evidence="9 15" id="KW-0521">NADP</keyword>
<dbReference type="GO" id="GO:0004073">
    <property type="term" value="F:aspartate-semialdehyde dehydrogenase activity"/>
    <property type="evidence" value="ECO:0007669"/>
    <property type="project" value="UniProtKB-UniRule"/>
</dbReference>
<keyword evidence="10 15" id="KW-0220">Diaminopimelate biosynthesis</keyword>
<keyword evidence="11 15" id="KW-0560">Oxidoreductase</keyword>
<dbReference type="Pfam" id="PF01118">
    <property type="entry name" value="Semialdhyde_dh"/>
    <property type="match status" value="1"/>
</dbReference>
<comment type="caution">
    <text evidence="15">Lacks conserved residue(s) required for the propagation of feature annotation.</text>
</comment>
<dbReference type="PANTHER" id="PTHR46278">
    <property type="entry name" value="DEHYDROGENASE, PUTATIVE-RELATED"/>
    <property type="match status" value="1"/>
</dbReference>
<dbReference type="AlphaFoldDB" id="A0A1F4TPH4"/>
<dbReference type="PIRSF" id="PIRSF000148">
    <property type="entry name" value="ASA_dh"/>
    <property type="match status" value="1"/>
</dbReference>
<dbReference type="SMART" id="SM00859">
    <property type="entry name" value="Semialdhyde_dh"/>
    <property type="match status" value="1"/>
</dbReference>
<dbReference type="Gene3D" id="3.40.50.720">
    <property type="entry name" value="NAD(P)-binding Rossmann-like Domain"/>
    <property type="match status" value="1"/>
</dbReference>
<dbReference type="UniPathway" id="UPA00051">
    <property type="reaction ID" value="UER00464"/>
</dbReference>
<comment type="caution">
    <text evidence="18">The sequence shown here is derived from an EMBL/GenBank/DDBJ whole genome shotgun (WGS) entry which is preliminary data.</text>
</comment>
<comment type="pathway">
    <text evidence="2 15">Amino-acid biosynthesis; L-lysine biosynthesis via DAP pathway; (S)-tetrahydrodipicolinate from L-aspartate: step 2/4.</text>
</comment>
<dbReference type="GO" id="GO:0009097">
    <property type="term" value="P:isoleucine biosynthetic process"/>
    <property type="evidence" value="ECO:0007669"/>
    <property type="project" value="UniProtKB-UniRule"/>
</dbReference>
<dbReference type="EMBL" id="MEUI01000014">
    <property type="protein sequence ID" value="OGC34611.1"/>
    <property type="molecule type" value="Genomic_DNA"/>
</dbReference>
<feature type="binding site" evidence="15">
    <location>
        <position position="237"/>
    </location>
    <ligand>
        <name>substrate</name>
    </ligand>
</feature>
<dbReference type="UniPathway" id="UPA00034">
    <property type="reaction ID" value="UER00016"/>
</dbReference>
<feature type="binding site" evidence="15">
    <location>
        <position position="317"/>
    </location>
    <ligand>
        <name>NADP(+)</name>
        <dbReference type="ChEBI" id="CHEBI:58349"/>
    </ligand>
</feature>
<dbReference type="Pfam" id="PF02774">
    <property type="entry name" value="Semialdhyde_dhC"/>
    <property type="match status" value="1"/>
</dbReference>
<comment type="subunit">
    <text evidence="5 15">Homodimer.</text>
</comment>
<evidence type="ECO:0000256" key="10">
    <source>
        <dbReference type="ARBA" id="ARBA00022915"/>
    </source>
</evidence>
<dbReference type="CDD" id="cd18131">
    <property type="entry name" value="ASADH_C_bac_euk_like"/>
    <property type="match status" value="1"/>
</dbReference>
<protein>
    <recommendedName>
        <fullName evidence="6 15">Aspartate-semialdehyde dehydrogenase</fullName>
        <shortName evidence="15">ASA dehydrogenase</shortName>
        <shortName evidence="15">ASADH</shortName>
        <ecNumber evidence="6 15">1.2.1.11</ecNumber>
    </recommendedName>
    <alternativeName>
        <fullName evidence="15">Aspartate-beta-semialdehyde dehydrogenase</fullName>
    </alternativeName>
</protein>
<dbReference type="InterPro" id="IPR005986">
    <property type="entry name" value="Asp_semialdehyde_DH_beta"/>
</dbReference>
<evidence type="ECO:0000256" key="16">
    <source>
        <dbReference type="PIRSR" id="PIRSR000148-1"/>
    </source>
</evidence>
<dbReference type="Gene3D" id="3.30.360.10">
    <property type="entry name" value="Dihydrodipicolinate Reductase, domain 2"/>
    <property type="match status" value="1"/>
</dbReference>
<evidence type="ECO:0000256" key="15">
    <source>
        <dbReference type="HAMAP-Rule" id="MF_02121"/>
    </source>
</evidence>
<dbReference type="PANTHER" id="PTHR46278:SF2">
    <property type="entry name" value="ASPARTATE-SEMIALDEHYDE DEHYDROGENASE"/>
    <property type="match status" value="1"/>
</dbReference>
<dbReference type="HAMAP" id="MF_02121">
    <property type="entry name" value="ASADH"/>
    <property type="match status" value="1"/>
</dbReference>
<dbReference type="GO" id="GO:0009088">
    <property type="term" value="P:threonine biosynthetic process"/>
    <property type="evidence" value="ECO:0007669"/>
    <property type="project" value="UniProtKB-UniRule"/>
</dbReference>
<evidence type="ECO:0000313" key="19">
    <source>
        <dbReference type="Proteomes" id="UP000177309"/>
    </source>
</evidence>
<accession>A0A1F4TPH4</accession>
<dbReference type="GO" id="GO:0051287">
    <property type="term" value="F:NAD binding"/>
    <property type="evidence" value="ECO:0007669"/>
    <property type="project" value="InterPro"/>
</dbReference>
<comment type="pathway">
    <text evidence="1 15">Amino-acid biosynthesis; L-methionine biosynthesis via de novo pathway; L-homoserine from L-aspartate: step 2/3.</text>
</comment>
<comment type="catalytic activity">
    <reaction evidence="14 15">
        <text>L-aspartate 4-semialdehyde + phosphate + NADP(+) = 4-phospho-L-aspartate + NADPH + H(+)</text>
        <dbReference type="Rhea" id="RHEA:24284"/>
        <dbReference type="ChEBI" id="CHEBI:15378"/>
        <dbReference type="ChEBI" id="CHEBI:43474"/>
        <dbReference type="ChEBI" id="CHEBI:57535"/>
        <dbReference type="ChEBI" id="CHEBI:57783"/>
        <dbReference type="ChEBI" id="CHEBI:58349"/>
        <dbReference type="ChEBI" id="CHEBI:537519"/>
        <dbReference type="EC" id="1.2.1.11"/>
    </reaction>
</comment>
<comment type="pathway">
    <text evidence="3 15">Amino-acid biosynthesis; L-threonine biosynthesis; L-threonine from L-aspartate: step 2/5.</text>
</comment>
<dbReference type="NCBIfam" id="NF011456">
    <property type="entry name" value="PRK14874.1"/>
    <property type="match status" value="1"/>
</dbReference>
<evidence type="ECO:0000256" key="14">
    <source>
        <dbReference type="ARBA" id="ARBA00047891"/>
    </source>
</evidence>
<dbReference type="SUPFAM" id="SSF51735">
    <property type="entry name" value="NAD(P)-binding Rossmann-fold domains"/>
    <property type="match status" value="1"/>
</dbReference>
<comment type="function">
    <text evidence="15">Catalyzes the NADPH-dependent formation of L-aspartate-semialdehyde (L-ASA) by the reductive dephosphorylation of L-aspartyl-4-phosphate.</text>
</comment>
<evidence type="ECO:0000259" key="17">
    <source>
        <dbReference type="SMART" id="SM00859"/>
    </source>
</evidence>
<evidence type="ECO:0000256" key="7">
    <source>
        <dbReference type="ARBA" id="ARBA00022605"/>
    </source>
</evidence>
<feature type="binding site" evidence="15">
    <location>
        <begin position="12"/>
        <end position="15"/>
    </location>
    <ligand>
        <name>NADP(+)</name>
        <dbReference type="ChEBI" id="CHEBI:58349"/>
    </ligand>
</feature>
<dbReference type="GO" id="GO:0050661">
    <property type="term" value="F:NADP binding"/>
    <property type="evidence" value="ECO:0007669"/>
    <property type="project" value="UniProtKB-UniRule"/>
</dbReference>
<organism evidence="18 19">
    <name type="scientific">candidate division WOR-1 bacterium RIFOXYC2_FULL_41_25</name>
    <dbReference type="NCBI Taxonomy" id="1802586"/>
    <lineage>
        <taxon>Bacteria</taxon>
        <taxon>Bacillati</taxon>
        <taxon>Saganbacteria</taxon>
    </lineage>
</organism>
<keyword evidence="8 15" id="KW-0791">Threonine biosynthesis</keyword>
<feature type="active site" description="Proton acceptor" evidence="15 16">
    <location>
        <position position="244"/>
    </location>
</feature>
<evidence type="ECO:0000256" key="9">
    <source>
        <dbReference type="ARBA" id="ARBA00022857"/>
    </source>
</evidence>
<evidence type="ECO:0000313" key="18">
    <source>
        <dbReference type="EMBL" id="OGC34611.1"/>
    </source>
</evidence>
<evidence type="ECO:0000256" key="8">
    <source>
        <dbReference type="ARBA" id="ARBA00022697"/>
    </source>
</evidence>
<keyword evidence="13 15" id="KW-0486">Methionine biosynthesis</keyword>
<keyword evidence="12 15" id="KW-0457">Lysine biosynthesis</keyword>
<evidence type="ECO:0000256" key="11">
    <source>
        <dbReference type="ARBA" id="ARBA00023002"/>
    </source>
</evidence>
<reference evidence="18 19" key="1">
    <citation type="journal article" date="2016" name="Nat. Commun.">
        <title>Thousands of microbial genomes shed light on interconnected biogeochemical processes in an aquifer system.</title>
        <authorList>
            <person name="Anantharaman K."/>
            <person name="Brown C.T."/>
            <person name="Hug L.A."/>
            <person name="Sharon I."/>
            <person name="Castelle C.J."/>
            <person name="Probst A.J."/>
            <person name="Thomas B.C."/>
            <person name="Singh A."/>
            <person name="Wilkins M.J."/>
            <person name="Karaoz U."/>
            <person name="Brodie E.L."/>
            <person name="Williams K.H."/>
            <person name="Hubbard S.S."/>
            <person name="Banfield J.F."/>
        </authorList>
    </citation>
    <scope>NUCLEOTIDE SEQUENCE [LARGE SCALE GENOMIC DNA]</scope>
</reference>
<feature type="binding site" evidence="15">
    <location>
        <position position="100"/>
    </location>
    <ligand>
        <name>phosphate</name>
        <dbReference type="ChEBI" id="CHEBI:43474"/>
    </ligand>
</feature>
<evidence type="ECO:0000256" key="3">
    <source>
        <dbReference type="ARBA" id="ARBA00005097"/>
    </source>
</evidence>